<protein>
    <recommendedName>
        <fullName evidence="4">Lipoprotein</fullName>
    </recommendedName>
</protein>
<dbReference type="STRING" id="888741.HMPREF9098_1111"/>
<dbReference type="EMBL" id="AEWV01000016">
    <property type="protein sequence ID" value="EGC17453.1"/>
    <property type="molecule type" value="Genomic_DNA"/>
</dbReference>
<dbReference type="HOGENOM" id="CLU_2423011_0_0_4"/>
<accession>F0EZ27</accession>
<feature type="signal peptide" evidence="1">
    <location>
        <begin position="1"/>
        <end position="19"/>
    </location>
</feature>
<keyword evidence="1" id="KW-0732">Signal</keyword>
<keyword evidence="3" id="KW-1185">Reference proteome</keyword>
<comment type="caution">
    <text evidence="2">The sequence shown here is derived from an EMBL/GenBank/DDBJ whole genome shotgun (WGS) entry which is preliminary data.</text>
</comment>
<organism evidence="2 3">
    <name type="scientific">Kingella denitrificans ATCC 33394</name>
    <dbReference type="NCBI Taxonomy" id="888741"/>
    <lineage>
        <taxon>Bacteria</taxon>
        <taxon>Pseudomonadati</taxon>
        <taxon>Pseudomonadota</taxon>
        <taxon>Betaproteobacteria</taxon>
        <taxon>Neisseriales</taxon>
        <taxon>Neisseriaceae</taxon>
        <taxon>Kingella</taxon>
    </lineage>
</organism>
<evidence type="ECO:0000313" key="2">
    <source>
        <dbReference type="EMBL" id="EGC17453.1"/>
    </source>
</evidence>
<dbReference type="PROSITE" id="PS51257">
    <property type="entry name" value="PROKAR_LIPOPROTEIN"/>
    <property type="match status" value="1"/>
</dbReference>
<dbReference type="Proteomes" id="UP000004088">
    <property type="component" value="Unassembled WGS sequence"/>
</dbReference>
<reference evidence="2 3" key="1">
    <citation type="submission" date="2011-01" db="EMBL/GenBank/DDBJ databases">
        <authorList>
            <person name="Muzny D."/>
            <person name="Qin X."/>
            <person name="Deng J."/>
            <person name="Jiang H."/>
            <person name="Liu Y."/>
            <person name="Qu J."/>
            <person name="Song X.-Z."/>
            <person name="Zhang L."/>
            <person name="Thornton R."/>
            <person name="Coyle M."/>
            <person name="Francisco L."/>
            <person name="Jackson L."/>
            <person name="Javaid M."/>
            <person name="Korchina V."/>
            <person name="Kovar C."/>
            <person name="Mata R."/>
            <person name="Mathew T."/>
            <person name="Ngo R."/>
            <person name="Nguyen L."/>
            <person name="Nguyen N."/>
            <person name="Okwuonu G."/>
            <person name="Ongeri F."/>
            <person name="Pham C."/>
            <person name="Simmons D."/>
            <person name="Wilczek-Boney K."/>
            <person name="Hale W."/>
            <person name="Jakkamsetti A."/>
            <person name="Pham P."/>
            <person name="Ruth R."/>
            <person name="San Lucas F."/>
            <person name="Warren J."/>
            <person name="Zhang J."/>
            <person name="Zhao Z."/>
            <person name="Zhou C."/>
            <person name="Zhu D."/>
            <person name="Lee S."/>
            <person name="Bess C."/>
            <person name="Blankenburg K."/>
            <person name="Forbes L."/>
            <person name="Fu Q."/>
            <person name="Gubbala S."/>
            <person name="Hirani K."/>
            <person name="Jayaseelan J.C."/>
            <person name="Lara F."/>
            <person name="Munidasa M."/>
            <person name="Palculict T."/>
            <person name="Patil S."/>
            <person name="Pu L.-L."/>
            <person name="Saada N."/>
            <person name="Tang L."/>
            <person name="Weissenberger G."/>
            <person name="Zhu Y."/>
            <person name="Hemphill L."/>
            <person name="Shang Y."/>
            <person name="Youmans B."/>
            <person name="Ayvaz T."/>
            <person name="Ross M."/>
            <person name="Santibanez J."/>
            <person name="Aqrawi P."/>
            <person name="Gross S."/>
            <person name="Joshi V."/>
            <person name="Fowler G."/>
            <person name="Nazareth L."/>
            <person name="Reid J."/>
            <person name="Worley K."/>
            <person name="Petrosino J."/>
            <person name="Highlander S."/>
            <person name="Gibbs R."/>
        </authorList>
    </citation>
    <scope>NUCLEOTIDE SEQUENCE [LARGE SCALE GENOMIC DNA]</scope>
    <source>
        <strain evidence="2 3">ATCC 33394</strain>
    </source>
</reference>
<evidence type="ECO:0000313" key="3">
    <source>
        <dbReference type="Proteomes" id="UP000004088"/>
    </source>
</evidence>
<dbReference type="AlphaFoldDB" id="F0EZ27"/>
<evidence type="ECO:0000256" key="1">
    <source>
        <dbReference type="SAM" id="SignalP"/>
    </source>
</evidence>
<proteinExistence type="predicted"/>
<gene>
    <name evidence="2" type="ORF">HMPREF9098_1111</name>
</gene>
<evidence type="ECO:0008006" key="4">
    <source>
        <dbReference type="Google" id="ProtNLM"/>
    </source>
</evidence>
<dbReference type="RefSeq" id="WP_003782560.1">
    <property type="nucleotide sequence ID" value="NZ_GL870929.1"/>
</dbReference>
<name>F0EZ27_9NEIS</name>
<feature type="chain" id="PRO_5003247009" description="Lipoprotein" evidence="1">
    <location>
        <begin position="20"/>
        <end position="91"/>
    </location>
</feature>
<sequence length="91" mass="10404">MKKMLLICSVAFGLGGCLAGGPVDLSGNGDVSAEEVRQRRSRVRALEEEDYQIERRRRRDAIQDYGDMRMREGEAINKAYENRSRQTIIIK</sequence>